<dbReference type="InterPro" id="IPR029072">
    <property type="entry name" value="YebC-like"/>
</dbReference>
<dbReference type="GO" id="GO:0003677">
    <property type="term" value="F:DNA binding"/>
    <property type="evidence" value="ECO:0007669"/>
    <property type="project" value="UniProtKB-UniRule"/>
</dbReference>
<dbReference type="Pfam" id="PF01709">
    <property type="entry name" value="Transcrip_reg"/>
    <property type="match status" value="1"/>
</dbReference>
<accession>A0A953L7V3</accession>
<dbReference type="Gene3D" id="3.30.70.980">
    <property type="match status" value="2"/>
</dbReference>
<dbReference type="PANTHER" id="PTHR12532:SF6">
    <property type="entry name" value="TRANSCRIPTIONAL REGULATORY PROTEIN YEBC-RELATED"/>
    <property type="match status" value="1"/>
</dbReference>
<dbReference type="SUPFAM" id="SSF75625">
    <property type="entry name" value="YebC-like"/>
    <property type="match status" value="1"/>
</dbReference>
<comment type="similarity">
    <text evidence="1 6">Belongs to the TACO1 family.</text>
</comment>
<keyword evidence="5 6" id="KW-0804">Transcription</keyword>
<evidence type="ECO:0000313" key="10">
    <source>
        <dbReference type="Proteomes" id="UP000753961"/>
    </source>
</evidence>
<evidence type="ECO:0000256" key="2">
    <source>
        <dbReference type="ARBA" id="ARBA00022490"/>
    </source>
</evidence>
<keyword evidence="4 6" id="KW-0238">DNA-binding</keyword>
<name>A0A953L7V3_9BACT</name>
<dbReference type="NCBIfam" id="TIGR01033">
    <property type="entry name" value="YebC/PmpR family DNA-binding transcriptional regulator"/>
    <property type="match status" value="1"/>
</dbReference>
<dbReference type="NCBIfam" id="NF009044">
    <property type="entry name" value="PRK12378.1"/>
    <property type="match status" value="1"/>
</dbReference>
<feature type="domain" description="TACO1/YebC-like second and third" evidence="7">
    <location>
        <begin position="85"/>
        <end position="239"/>
    </location>
</feature>
<dbReference type="Proteomes" id="UP000753961">
    <property type="component" value="Unassembled WGS sequence"/>
</dbReference>
<dbReference type="InterPro" id="IPR049083">
    <property type="entry name" value="TACO1_YebC_N"/>
</dbReference>
<evidence type="ECO:0000256" key="4">
    <source>
        <dbReference type="ARBA" id="ARBA00023125"/>
    </source>
</evidence>
<evidence type="ECO:0000259" key="8">
    <source>
        <dbReference type="Pfam" id="PF20772"/>
    </source>
</evidence>
<dbReference type="Pfam" id="PF20772">
    <property type="entry name" value="TACO1_YebC_N"/>
    <property type="match status" value="1"/>
</dbReference>
<dbReference type="RefSeq" id="WP_222578539.1">
    <property type="nucleotide sequence ID" value="NZ_JAHVHU010000003.1"/>
</dbReference>
<gene>
    <name evidence="9" type="ORF">KUV50_02635</name>
</gene>
<dbReference type="InterPro" id="IPR048300">
    <property type="entry name" value="TACO1_YebC-like_2nd/3rd_dom"/>
</dbReference>
<protein>
    <recommendedName>
        <fullName evidence="6">Probable transcriptional regulatory protein KUV50_02635</fullName>
    </recommendedName>
</protein>
<dbReference type="GO" id="GO:0005829">
    <property type="term" value="C:cytosol"/>
    <property type="evidence" value="ECO:0007669"/>
    <property type="project" value="TreeGrafter"/>
</dbReference>
<keyword evidence="10" id="KW-1185">Reference proteome</keyword>
<reference evidence="9" key="1">
    <citation type="submission" date="2021-06" db="EMBL/GenBank/DDBJ databases">
        <title>44 bacteria genomes isolated from Dapeng, Shenzhen.</title>
        <authorList>
            <person name="Zheng W."/>
            <person name="Yu S."/>
            <person name="Huang Y."/>
        </authorList>
    </citation>
    <scope>NUCLEOTIDE SEQUENCE</scope>
    <source>
        <strain evidence="9">DP5N28-2</strain>
    </source>
</reference>
<evidence type="ECO:0000256" key="6">
    <source>
        <dbReference type="HAMAP-Rule" id="MF_00693"/>
    </source>
</evidence>
<dbReference type="GO" id="GO:0006355">
    <property type="term" value="P:regulation of DNA-templated transcription"/>
    <property type="evidence" value="ECO:0007669"/>
    <property type="project" value="UniProtKB-UniRule"/>
</dbReference>
<dbReference type="HAMAP" id="MF_00693">
    <property type="entry name" value="Transcrip_reg_TACO1"/>
    <property type="match status" value="1"/>
</dbReference>
<dbReference type="PANTHER" id="PTHR12532">
    <property type="entry name" value="TRANSLATIONAL ACTIVATOR OF CYTOCHROME C OXIDASE 1"/>
    <property type="match status" value="1"/>
</dbReference>
<dbReference type="Gene3D" id="1.10.10.200">
    <property type="match status" value="1"/>
</dbReference>
<sequence length="251" mass="27801">MAGHNKWSKIKRKKGAADAKRSKMYSKLIKEITVAVKEGNSGDEEFNPRLRLAIANAKGINMPKDNIERAIKKALEKDSGAIYQPTYEGYGPGGVAIFVETATDNLNRTVGSIRAIFSKKNGNLATSGSVDFLFERKGIFVLDVSPDQKDDIELALIDGGAEEMEYDSDTSEMVVTVAFEDFGTMQETLESLEIDPKSANLERIPNVYTKLSVDDAKKVLDLIEALEDDDDVQQVFHNLEMTEELEAVLEE</sequence>
<evidence type="ECO:0000259" key="7">
    <source>
        <dbReference type="Pfam" id="PF01709"/>
    </source>
</evidence>
<comment type="subcellular location">
    <subcellularLocation>
        <location evidence="6">Cytoplasm</location>
    </subcellularLocation>
</comment>
<evidence type="ECO:0000256" key="1">
    <source>
        <dbReference type="ARBA" id="ARBA00008724"/>
    </source>
</evidence>
<keyword evidence="2 6" id="KW-0963">Cytoplasm</keyword>
<comment type="caution">
    <text evidence="9">The sequence shown here is derived from an EMBL/GenBank/DDBJ whole genome shotgun (WGS) entry which is preliminary data.</text>
</comment>
<keyword evidence="3 6" id="KW-0805">Transcription regulation</keyword>
<dbReference type="InterPro" id="IPR017856">
    <property type="entry name" value="Integrase-like_N"/>
</dbReference>
<dbReference type="AlphaFoldDB" id="A0A953L7V3"/>
<evidence type="ECO:0000313" key="9">
    <source>
        <dbReference type="EMBL" id="MBY5957015.1"/>
    </source>
</evidence>
<dbReference type="InterPro" id="IPR002876">
    <property type="entry name" value="Transcrip_reg_TACO1-like"/>
</dbReference>
<dbReference type="NCBIfam" id="NF001030">
    <property type="entry name" value="PRK00110.1"/>
    <property type="match status" value="1"/>
</dbReference>
<organism evidence="9 10">
    <name type="scientific">Membranihabitans marinus</name>
    <dbReference type="NCBI Taxonomy" id="1227546"/>
    <lineage>
        <taxon>Bacteria</taxon>
        <taxon>Pseudomonadati</taxon>
        <taxon>Bacteroidota</taxon>
        <taxon>Saprospiria</taxon>
        <taxon>Saprospirales</taxon>
        <taxon>Saprospiraceae</taxon>
        <taxon>Membranihabitans</taxon>
    </lineage>
</organism>
<evidence type="ECO:0000256" key="5">
    <source>
        <dbReference type="ARBA" id="ARBA00023163"/>
    </source>
</evidence>
<dbReference type="InterPro" id="IPR026564">
    <property type="entry name" value="Transcrip_reg_TACO1-like_dom3"/>
</dbReference>
<dbReference type="FunFam" id="1.10.10.200:FF:000002">
    <property type="entry name" value="Probable transcriptional regulatory protein CLM62_37755"/>
    <property type="match status" value="1"/>
</dbReference>
<feature type="domain" description="TACO1/YebC-like N-terminal" evidence="8">
    <location>
        <begin position="5"/>
        <end position="75"/>
    </location>
</feature>
<dbReference type="EMBL" id="JAHVHU010000003">
    <property type="protein sequence ID" value="MBY5957015.1"/>
    <property type="molecule type" value="Genomic_DNA"/>
</dbReference>
<evidence type="ECO:0000256" key="3">
    <source>
        <dbReference type="ARBA" id="ARBA00023015"/>
    </source>
</evidence>
<proteinExistence type="inferred from homology"/>